<name>A0A1E8Q5N4_9MYCO</name>
<dbReference type="InterPro" id="IPR004360">
    <property type="entry name" value="Glyas_Fos-R_dOase_dom"/>
</dbReference>
<feature type="domain" description="VOC" evidence="1">
    <location>
        <begin position="139"/>
        <end position="253"/>
    </location>
</feature>
<dbReference type="InterPro" id="IPR052164">
    <property type="entry name" value="Anthracycline_SecMetBiosynth"/>
</dbReference>
<dbReference type="PANTHER" id="PTHR33993">
    <property type="entry name" value="GLYOXALASE-RELATED"/>
    <property type="match status" value="1"/>
</dbReference>
<dbReference type="CDD" id="cd07247">
    <property type="entry name" value="SgaA_N_like"/>
    <property type="match status" value="2"/>
</dbReference>
<proteinExistence type="predicted"/>
<dbReference type="RefSeq" id="WP_070353511.1">
    <property type="nucleotide sequence ID" value="NZ_CP043474.1"/>
</dbReference>
<keyword evidence="3" id="KW-1185">Reference proteome</keyword>
<dbReference type="InterPro" id="IPR029068">
    <property type="entry name" value="Glyas_Bleomycin-R_OHBP_Dase"/>
</dbReference>
<dbReference type="Pfam" id="PF00903">
    <property type="entry name" value="Glyoxalase"/>
    <property type="match status" value="2"/>
</dbReference>
<dbReference type="AlphaFoldDB" id="A0A1E8Q5N4"/>
<dbReference type="PANTHER" id="PTHR33993:SF10">
    <property type="entry name" value="CONSERVED PROTEIN"/>
    <property type="match status" value="1"/>
</dbReference>
<dbReference type="Proteomes" id="UP000178953">
    <property type="component" value="Unassembled WGS sequence"/>
</dbReference>
<comment type="caution">
    <text evidence="2">The sequence shown here is derived from an EMBL/GenBank/DDBJ whole genome shotgun (WGS) entry which is preliminary data.</text>
</comment>
<gene>
    <name evidence="2" type="ORF">BEL07_12960</name>
</gene>
<dbReference type="EMBL" id="MCHX01000026">
    <property type="protein sequence ID" value="OFJ53369.1"/>
    <property type="molecule type" value="Genomic_DNA"/>
</dbReference>
<evidence type="ECO:0000259" key="1">
    <source>
        <dbReference type="PROSITE" id="PS51819"/>
    </source>
</evidence>
<dbReference type="OrthoDB" id="9793039at2"/>
<organism evidence="2 3">
    <name type="scientific">Mycolicibacterium grossiae</name>
    <dbReference type="NCBI Taxonomy" id="1552759"/>
    <lineage>
        <taxon>Bacteria</taxon>
        <taxon>Bacillati</taxon>
        <taxon>Actinomycetota</taxon>
        <taxon>Actinomycetes</taxon>
        <taxon>Mycobacteriales</taxon>
        <taxon>Mycobacteriaceae</taxon>
        <taxon>Mycolicibacterium</taxon>
    </lineage>
</organism>
<accession>A0A1E8Q5N4</accession>
<dbReference type="Gene3D" id="3.10.180.10">
    <property type="entry name" value="2,3-Dihydroxybiphenyl 1,2-Dioxygenase, domain 1"/>
    <property type="match status" value="2"/>
</dbReference>
<feature type="domain" description="VOC" evidence="1">
    <location>
        <begin position="11"/>
        <end position="125"/>
    </location>
</feature>
<dbReference type="PROSITE" id="PS51819">
    <property type="entry name" value="VOC"/>
    <property type="match status" value="2"/>
</dbReference>
<evidence type="ECO:0000313" key="3">
    <source>
        <dbReference type="Proteomes" id="UP000178953"/>
    </source>
</evidence>
<dbReference type="InterPro" id="IPR037523">
    <property type="entry name" value="VOC_core"/>
</dbReference>
<protein>
    <submittedName>
        <fullName evidence="2">Hydroxylase</fullName>
    </submittedName>
</protein>
<sequence>MTTGYRAPVGAPTWIDLTTSDLDRASEFYGAVFGWTFERPGPGYGGYVNAFVGGSPVAGLMPNDPQWDMPDGWTVYLHVDDVDAALERVVANGGASCGGAMDVPAKGRMAMVGDPAGAVVGLWQPAGHHGFEVVGDAGAPVWHQLTTRDYARALDFYRAVFDWQLKVEADADDFRYTNALFAGEPLLGVMDGAVLPDGPSTWTTFLGAEDVDATLDVVVRHGGTVVRGAEDTPYGRLAAATDPTGAAFNLASLAG</sequence>
<reference evidence="2 3" key="1">
    <citation type="submission" date="2016-09" db="EMBL/GenBank/DDBJ databases">
        <title>genome sequence of Mycobacterium sp. 739 SCH.</title>
        <authorList>
            <person name="Greninger A.L."/>
            <person name="Qin X."/>
            <person name="Jerome K."/>
            <person name="Vora S."/>
            <person name="Quinn K."/>
        </authorList>
    </citation>
    <scope>NUCLEOTIDE SEQUENCE [LARGE SCALE GENOMIC DNA]</scope>
    <source>
        <strain evidence="2 3">SCH</strain>
    </source>
</reference>
<evidence type="ECO:0000313" key="2">
    <source>
        <dbReference type="EMBL" id="OFJ53369.1"/>
    </source>
</evidence>
<dbReference type="SUPFAM" id="SSF54593">
    <property type="entry name" value="Glyoxalase/Bleomycin resistance protein/Dihydroxybiphenyl dioxygenase"/>
    <property type="match status" value="2"/>
</dbReference>